<keyword evidence="5" id="KW-1133">Transmembrane helix</keyword>
<evidence type="ECO:0000313" key="15">
    <source>
        <dbReference type="Proteomes" id="UP000016923"/>
    </source>
</evidence>
<comment type="similarity">
    <text evidence="2 12">Belongs to the short-chain dehydrogenases/reductases (SDR) family.</text>
</comment>
<dbReference type="EMBL" id="KE148149">
    <property type="protein sequence ID" value="EPE08065.1"/>
    <property type="molecule type" value="Genomic_DNA"/>
</dbReference>
<dbReference type="STRING" id="1262450.S3D3W8"/>
<dbReference type="PROSITE" id="PS00061">
    <property type="entry name" value="ADH_SHORT"/>
    <property type="match status" value="1"/>
</dbReference>
<dbReference type="FunFam" id="3.40.50.720:FF:000131">
    <property type="entry name" value="Short-chain dehydrogenase/reductase 3"/>
    <property type="match status" value="1"/>
</dbReference>
<dbReference type="InterPro" id="IPR036291">
    <property type="entry name" value="NAD(P)-bd_dom_sf"/>
</dbReference>
<evidence type="ECO:0000259" key="13">
    <source>
        <dbReference type="SMART" id="SM00822"/>
    </source>
</evidence>
<dbReference type="Gene3D" id="3.40.50.720">
    <property type="entry name" value="NAD(P)-binding Rossmann-like Domain"/>
    <property type="match status" value="1"/>
</dbReference>
<evidence type="ECO:0000313" key="14">
    <source>
        <dbReference type="EMBL" id="EPE08065.1"/>
    </source>
</evidence>
<evidence type="ECO:0000256" key="3">
    <source>
        <dbReference type="ARBA" id="ARBA00022692"/>
    </source>
</evidence>
<accession>S3D3W8</accession>
<dbReference type="eggNOG" id="KOG1201">
    <property type="taxonomic scope" value="Eukaryota"/>
</dbReference>
<dbReference type="GO" id="GO:0052650">
    <property type="term" value="F:all-trans-retinol dehydrogenase (NADP+) activity"/>
    <property type="evidence" value="ECO:0007669"/>
    <property type="project" value="UniProtKB-ARBA"/>
</dbReference>
<organism evidence="14 15">
    <name type="scientific">Ophiostoma piceae (strain UAMH 11346)</name>
    <name type="common">Sap stain fungus</name>
    <dbReference type="NCBI Taxonomy" id="1262450"/>
    <lineage>
        <taxon>Eukaryota</taxon>
        <taxon>Fungi</taxon>
        <taxon>Dikarya</taxon>
        <taxon>Ascomycota</taxon>
        <taxon>Pezizomycotina</taxon>
        <taxon>Sordariomycetes</taxon>
        <taxon>Sordariomycetidae</taxon>
        <taxon>Ophiostomatales</taxon>
        <taxon>Ophiostomataceae</taxon>
        <taxon>Ophiostoma</taxon>
    </lineage>
</organism>
<feature type="domain" description="Ketoreductase" evidence="13">
    <location>
        <begin position="118"/>
        <end position="302"/>
    </location>
</feature>
<keyword evidence="7" id="KW-0443">Lipid metabolism</keyword>
<evidence type="ECO:0000256" key="4">
    <source>
        <dbReference type="ARBA" id="ARBA00022857"/>
    </source>
</evidence>
<evidence type="ECO:0000256" key="11">
    <source>
        <dbReference type="ARBA" id="ARBA00082544"/>
    </source>
</evidence>
<keyword evidence="6" id="KW-0560">Oxidoreductase</keyword>
<name>S3D3W8_OPHP1</name>
<evidence type="ECO:0000256" key="10">
    <source>
        <dbReference type="ARBA" id="ARBA00068717"/>
    </source>
</evidence>
<dbReference type="AlphaFoldDB" id="S3D3W8"/>
<comment type="function">
    <text evidence="9">Catalyzes the reduction of all-trans-retinal to all-trans-retinol in the presence of NADPH.</text>
</comment>
<dbReference type="HOGENOM" id="CLU_010194_5_2_1"/>
<evidence type="ECO:0000256" key="5">
    <source>
        <dbReference type="ARBA" id="ARBA00022989"/>
    </source>
</evidence>
<evidence type="ECO:0000256" key="6">
    <source>
        <dbReference type="ARBA" id="ARBA00023002"/>
    </source>
</evidence>
<dbReference type="SUPFAM" id="SSF51735">
    <property type="entry name" value="NAD(P)-binding Rossmann-fold domains"/>
    <property type="match status" value="1"/>
</dbReference>
<dbReference type="InterPro" id="IPR002347">
    <property type="entry name" value="SDR_fam"/>
</dbReference>
<dbReference type="VEuPathDB" id="FungiDB:F503_00848"/>
<dbReference type="CDD" id="cd05339">
    <property type="entry name" value="17beta-HSDXI-like_SDR_c"/>
    <property type="match status" value="1"/>
</dbReference>
<dbReference type="OrthoDB" id="10253736at2759"/>
<gene>
    <name evidence="14" type="ORF">F503_00848</name>
</gene>
<evidence type="ECO:0000256" key="9">
    <source>
        <dbReference type="ARBA" id="ARBA00059620"/>
    </source>
</evidence>
<dbReference type="InterPro" id="IPR020904">
    <property type="entry name" value="Sc_DH/Rdtase_CS"/>
</dbReference>
<dbReference type="Proteomes" id="UP000016923">
    <property type="component" value="Unassembled WGS sequence"/>
</dbReference>
<dbReference type="SMART" id="SM00822">
    <property type="entry name" value="PKS_KR"/>
    <property type="match status" value="1"/>
</dbReference>
<dbReference type="GO" id="GO:0016020">
    <property type="term" value="C:membrane"/>
    <property type="evidence" value="ECO:0007669"/>
    <property type="project" value="UniProtKB-SubCell"/>
</dbReference>
<comment type="subcellular location">
    <subcellularLocation>
        <location evidence="1">Membrane</location>
        <topology evidence="1">Multi-pass membrane protein</topology>
    </subcellularLocation>
</comment>
<keyword evidence="15" id="KW-1185">Reference proteome</keyword>
<evidence type="ECO:0000256" key="1">
    <source>
        <dbReference type="ARBA" id="ARBA00004141"/>
    </source>
</evidence>
<dbReference type="OMA" id="HPTWMRT"/>
<keyword evidence="4" id="KW-0521">NADP</keyword>
<dbReference type="PRINTS" id="PR00080">
    <property type="entry name" value="SDRFAMILY"/>
</dbReference>
<sequence length="375" mass="41219">MAVAHCTYSTGYISTVCRLPSAILRSLMLAASIFDTTEQNRISNYYLHVYYCQLLPWISALPSPPLLATQFSARQVAAAAVGLKLVSTLNTMLSNYYVGNPVLSWSGPHKEWRDWSKEIILITGASSGMGRAMAIEFARRGITVVAVDRNEPVSTESDAFPTNHVHFYRLDVTDSDAVHALVQTLRSDVGDPTVVINNAGVFNGQTLLDATPAQIQLTFAVNAVAPLLVTRAFLPAMLKAKHGHIVSMASMASFVSIASNIDYSCTKAGLLGFYEGLSQELQWRYHCPAIRNSIVHPFWVETPLLTDDMASRTRFDDKIMTAEHVAHKIVAHVLSGRSGQLLMPESMFMAGYLRALPIWIQESLRNGKGLTLMKG</sequence>
<evidence type="ECO:0000256" key="7">
    <source>
        <dbReference type="ARBA" id="ARBA00023098"/>
    </source>
</evidence>
<dbReference type="PRINTS" id="PR00081">
    <property type="entry name" value="GDHRDH"/>
</dbReference>
<dbReference type="PANTHER" id="PTHR24322:SF736">
    <property type="entry name" value="RETINOL DEHYDROGENASE 10"/>
    <property type="match status" value="1"/>
</dbReference>
<keyword evidence="8" id="KW-0472">Membrane</keyword>
<keyword evidence="3" id="KW-0812">Transmembrane</keyword>
<evidence type="ECO:0000256" key="12">
    <source>
        <dbReference type="RuleBase" id="RU000363"/>
    </source>
</evidence>
<dbReference type="Pfam" id="PF00106">
    <property type="entry name" value="adh_short"/>
    <property type="match status" value="1"/>
</dbReference>
<protein>
    <recommendedName>
        <fullName evidence="10">Short-chain dehydrogenase/reductase 3</fullName>
    </recommendedName>
    <alternativeName>
        <fullName evidence="11">Retinal short-chain dehydrogenase/reductase 1</fullName>
    </alternativeName>
</protein>
<evidence type="ECO:0000256" key="2">
    <source>
        <dbReference type="ARBA" id="ARBA00006484"/>
    </source>
</evidence>
<reference evidence="14 15" key="1">
    <citation type="journal article" date="2013" name="BMC Genomics">
        <title>The genome and transcriptome of the pine saprophyte Ophiostoma piceae, and a comparison with the bark beetle-associated pine pathogen Grosmannia clavigera.</title>
        <authorList>
            <person name="Haridas S."/>
            <person name="Wang Y."/>
            <person name="Lim L."/>
            <person name="Massoumi Alamouti S."/>
            <person name="Jackman S."/>
            <person name="Docking R."/>
            <person name="Robertson G."/>
            <person name="Birol I."/>
            <person name="Bohlmann J."/>
            <person name="Breuil C."/>
        </authorList>
    </citation>
    <scope>NUCLEOTIDE SEQUENCE [LARGE SCALE GENOMIC DNA]</scope>
    <source>
        <strain evidence="14 15">UAMH 11346</strain>
    </source>
</reference>
<dbReference type="PANTHER" id="PTHR24322">
    <property type="entry name" value="PKSB"/>
    <property type="match status" value="1"/>
</dbReference>
<dbReference type="InterPro" id="IPR057326">
    <property type="entry name" value="KR_dom"/>
</dbReference>
<proteinExistence type="inferred from homology"/>
<evidence type="ECO:0000256" key="8">
    <source>
        <dbReference type="ARBA" id="ARBA00023136"/>
    </source>
</evidence>